<proteinExistence type="inferred from homology"/>
<dbReference type="SUPFAM" id="SSF53649">
    <property type="entry name" value="Alkaline phosphatase-like"/>
    <property type="match status" value="1"/>
</dbReference>
<dbReference type="GO" id="GO:0046872">
    <property type="term" value="F:metal ion binding"/>
    <property type="evidence" value="ECO:0007669"/>
    <property type="project" value="UniProtKB-KW"/>
</dbReference>
<dbReference type="InterPro" id="IPR017850">
    <property type="entry name" value="Alkaline_phosphatase_core_sf"/>
</dbReference>
<dbReference type="GO" id="GO:0004035">
    <property type="term" value="F:alkaline phosphatase activity"/>
    <property type="evidence" value="ECO:0007669"/>
    <property type="project" value="UniProtKB-EC"/>
</dbReference>
<dbReference type="PRINTS" id="PR00113">
    <property type="entry name" value="ALKPHPHTASE"/>
</dbReference>
<dbReference type="OrthoDB" id="5818554at2759"/>
<keyword evidence="6 9" id="KW-0862">Zinc</keyword>
<evidence type="ECO:0000256" key="2">
    <source>
        <dbReference type="ARBA" id="ARBA00012647"/>
    </source>
</evidence>
<keyword evidence="3" id="KW-0597">Phosphoprotein</keyword>
<dbReference type="SMART" id="SM00098">
    <property type="entry name" value="alkPPc"/>
    <property type="match status" value="1"/>
</dbReference>
<dbReference type="PANTHER" id="PTHR11596:SF5">
    <property type="entry name" value="ALKALINE PHOSPHATASE"/>
    <property type="match status" value="1"/>
</dbReference>
<dbReference type="InterPro" id="IPR001952">
    <property type="entry name" value="Alkaline_phosphatase"/>
</dbReference>
<dbReference type="CDD" id="cd16012">
    <property type="entry name" value="ALP"/>
    <property type="match status" value="1"/>
</dbReference>
<comment type="catalytic activity">
    <reaction evidence="11">
        <text>a phosphate monoester + H2O = an alcohol + phosphate</text>
        <dbReference type="Rhea" id="RHEA:15017"/>
        <dbReference type="ChEBI" id="CHEBI:15377"/>
        <dbReference type="ChEBI" id="CHEBI:30879"/>
        <dbReference type="ChEBI" id="CHEBI:43474"/>
        <dbReference type="ChEBI" id="CHEBI:67140"/>
        <dbReference type="EC" id="3.1.3.1"/>
    </reaction>
</comment>
<feature type="binding site" evidence="9">
    <location>
        <position position="40"/>
    </location>
    <ligand>
        <name>Mg(2+)</name>
        <dbReference type="ChEBI" id="CHEBI:18420"/>
    </ligand>
</feature>
<feature type="binding site" evidence="9">
    <location>
        <position position="189"/>
    </location>
    <ligand>
        <name>Mg(2+)</name>
        <dbReference type="ChEBI" id="CHEBI:18420"/>
    </ligand>
</feature>
<dbReference type="PANTHER" id="PTHR11596">
    <property type="entry name" value="ALKALINE PHOSPHATASE"/>
    <property type="match status" value="1"/>
</dbReference>
<evidence type="ECO:0000256" key="6">
    <source>
        <dbReference type="ARBA" id="ARBA00022833"/>
    </source>
</evidence>
<dbReference type="InterPro" id="IPR018299">
    <property type="entry name" value="Alkaline_phosphatase_AS"/>
</dbReference>
<feature type="binding site" evidence="9">
    <location>
        <position position="407"/>
    </location>
    <ligand>
        <name>Zn(2+)</name>
        <dbReference type="ChEBI" id="CHEBI:29105"/>
        <label>2</label>
    </ligand>
</feature>
<feature type="binding site" evidence="9">
    <location>
        <position position="360"/>
    </location>
    <ligand>
        <name>Mg(2+)</name>
        <dbReference type="ChEBI" id="CHEBI:18420"/>
    </ligand>
</feature>
<name>A0A7R8ZXE7_9CRUS</name>
<evidence type="ECO:0000313" key="12">
    <source>
        <dbReference type="EMBL" id="CAD7235519.1"/>
    </source>
</evidence>
<dbReference type="Gene3D" id="3.40.720.10">
    <property type="entry name" value="Alkaline Phosphatase, subunit A"/>
    <property type="match status" value="2"/>
</dbReference>
<feature type="binding site" evidence="9">
    <location>
        <position position="40"/>
    </location>
    <ligand>
        <name>Zn(2+)</name>
        <dbReference type="ChEBI" id="CHEBI:29105"/>
        <label>2</label>
    </ligand>
</feature>
<evidence type="ECO:0000256" key="8">
    <source>
        <dbReference type="PIRSR" id="PIRSR601952-1"/>
    </source>
</evidence>
<feature type="binding site" evidence="9">
    <location>
        <position position="365"/>
    </location>
    <ligand>
        <name>Zn(2+)</name>
        <dbReference type="ChEBI" id="CHEBI:29105"/>
        <label>2</label>
    </ligand>
</feature>
<protein>
    <recommendedName>
        <fullName evidence="2 11">Alkaline phosphatase</fullName>
        <ecNumber evidence="2 11">3.1.3.1</ecNumber>
    </recommendedName>
</protein>
<dbReference type="PROSITE" id="PS00123">
    <property type="entry name" value="ALKALINE_PHOSPHATASE"/>
    <property type="match status" value="1"/>
</dbReference>
<accession>A0A7R8ZXE7</accession>
<keyword evidence="4 9" id="KW-0479">Metal-binding</keyword>
<dbReference type="EMBL" id="OB673238">
    <property type="protein sequence ID" value="CAD7235519.1"/>
    <property type="molecule type" value="Genomic_DNA"/>
</dbReference>
<evidence type="ECO:0000256" key="9">
    <source>
        <dbReference type="PIRSR" id="PIRSR601952-2"/>
    </source>
</evidence>
<evidence type="ECO:0000256" key="3">
    <source>
        <dbReference type="ARBA" id="ARBA00022553"/>
    </source>
</evidence>
<feature type="binding site" evidence="9">
    <location>
        <position position="369"/>
    </location>
    <ligand>
        <name>Zn(2+)</name>
        <dbReference type="ChEBI" id="CHEBI:29105"/>
        <label>2</label>
    </ligand>
</feature>
<dbReference type="AlphaFoldDB" id="A0A7R8ZXE7"/>
<evidence type="ECO:0000256" key="4">
    <source>
        <dbReference type="ARBA" id="ARBA00022723"/>
    </source>
</evidence>
<evidence type="ECO:0000256" key="10">
    <source>
        <dbReference type="RuleBase" id="RU003946"/>
    </source>
</evidence>
<keyword evidence="5 11" id="KW-0378">Hydrolase</keyword>
<evidence type="ECO:0000256" key="1">
    <source>
        <dbReference type="ARBA" id="ARBA00005984"/>
    </source>
</evidence>
<comment type="cofactor">
    <cofactor evidence="9">
        <name>Mg(2+)</name>
        <dbReference type="ChEBI" id="CHEBI:18420"/>
    </cofactor>
    <text evidence="9">Binds 1 Mg(2+) ion.</text>
</comment>
<reference evidence="12" key="1">
    <citation type="submission" date="2020-11" db="EMBL/GenBank/DDBJ databases">
        <authorList>
            <person name="Tran Van P."/>
        </authorList>
    </citation>
    <scope>NUCLEOTIDE SEQUENCE</scope>
</reference>
<evidence type="ECO:0000256" key="7">
    <source>
        <dbReference type="ARBA" id="ARBA00022842"/>
    </source>
</evidence>
<sequence length="444" mass="48897">MMAGGGAIYWRQEGSKRLKEILARPKLDKPAKNIVLFIGDGMGISTTTAARIFRGQQVEGNFGEEAVLSFENFPYTSLIKVRILPTPHSLRSGMVAHSICRATVEPLVVDPLRMGAPDESTYATDYQVSDSASTATAMFSGTKTKMKYIGMDATGTGGNCTHGAIEGVLTWAQRAGKHTGLVTTSRVTHATPGALYAHVPDRNWEHAIPIDGTADCVDIARHLIQREPGRNIRVVLGGGLSEFCPMDMSNCYANLTVAQRRRVKVFSDSVSCKRTDCIDLISEWERDKAKRGANYQMVLNVKDFRQLNIAKTDFLMGLFADSHMDYEIERTSEQPSLAEMTTTAIKILQKNQKGFFLMVEASRIDHALHMNRAHVALKDVLALDEAVRQTAKMLNSEESLILVTADHSHVMTINGYPKRGENILGNANKFVTTSLLQSSAARMN</sequence>
<feature type="active site" description="Phosphoserine intermediate" evidence="8">
    <location>
        <position position="131"/>
    </location>
</feature>
<comment type="cofactor">
    <cofactor evidence="9">
        <name>Zn(2+)</name>
        <dbReference type="ChEBI" id="CHEBI:29105"/>
    </cofactor>
    <text evidence="9">Binds 2 Zn(2+) ions.</text>
</comment>
<evidence type="ECO:0000256" key="11">
    <source>
        <dbReference type="RuleBase" id="RU003947"/>
    </source>
</evidence>
<feature type="binding site" evidence="9">
    <location>
        <position position="191"/>
    </location>
    <ligand>
        <name>Mg(2+)</name>
        <dbReference type="ChEBI" id="CHEBI:18420"/>
    </ligand>
</feature>
<feature type="binding site" evidence="9">
    <location>
        <position position="406"/>
    </location>
    <ligand>
        <name>Zn(2+)</name>
        <dbReference type="ChEBI" id="CHEBI:29105"/>
        <label>2</label>
    </ligand>
</feature>
<dbReference type="EC" id="3.1.3.1" evidence="2 11"/>
<organism evidence="12">
    <name type="scientific">Cyprideis torosa</name>
    <dbReference type="NCBI Taxonomy" id="163714"/>
    <lineage>
        <taxon>Eukaryota</taxon>
        <taxon>Metazoa</taxon>
        <taxon>Ecdysozoa</taxon>
        <taxon>Arthropoda</taxon>
        <taxon>Crustacea</taxon>
        <taxon>Oligostraca</taxon>
        <taxon>Ostracoda</taxon>
        <taxon>Podocopa</taxon>
        <taxon>Podocopida</taxon>
        <taxon>Cytherocopina</taxon>
        <taxon>Cytheroidea</taxon>
        <taxon>Cytherideidae</taxon>
        <taxon>Cyprideis</taxon>
    </lineage>
</organism>
<dbReference type="Pfam" id="PF00245">
    <property type="entry name" value="Alk_phosphatase"/>
    <property type="match status" value="2"/>
</dbReference>
<gene>
    <name evidence="12" type="ORF">CTOB1V02_LOCUS13334</name>
</gene>
<keyword evidence="7 9" id="KW-0460">Magnesium</keyword>
<evidence type="ECO:0000256" key="5">
    <source>
        <dbReference type="ARBA" id="ARBA00022801"/>
    </source>
</evidence>
<comment type="similarity">
    <text evidence="1 10">Belongs to the alkaline phosphatase family.</text>
</comment>